<feature type="chain" id="PRO_5039189613" evidence="5">
    <location>
        <begin position="23"/>
        <end position="255"/>
    </location>
</feature>
<dbReference type="GO" id="GO:0015689">
    <property type="term" value="P:molybdate ion transport"/>
    <property type="evidence" value="ECO:0007669"/>
    <property type="project" value="InterPro"/>
</dbReference>
<keyword evidence="4" id="KW-0500">Molybdenum</keyword>
<gene>
    <name evidence="6" type="ORF">FHR84_002468</name>
</gene>
<evidence type="ECO:0000256" key="3">
    <source>
        <dbReference type="ARBA" id="ARBA00022729"/>
    </source>
</evidence>
<evidence type="ECO:0000256" key="4">
    <source>
        <dbReference type="PIRSR" id="PIRSR004846-1"/>
    </source>
</evidence>
<keyword evidence="3 5" id="KW-0732">Signal</keyword>
<dbReference type="PIRSF" id="PIRSF004846">
    <property type="entry name" value="ModA"/>
    <property type="match status" value="1"/>
</dbReference>
<organism evidence="6 7">
    <name type="scientific">Actinopolyspora biskrensis</name>
    <dbReference type="NCBI Taxonomy" id="1470178"/>
    <lineage>
        <taxon>Bacteria</taxon>
        <taxon>Bacillati</taxon>
        <taxon>Actinomycetota</taxon>
        <taxon>Actinomycetes</taxon>
        <taxon>Actinopolysporales</taxon>
        <taxon>Actinopolysporaceae</taxon>
        <taxon>Actinopolyspora</taxon>
    </lineage>
</organism>
<keyword evidence="7" id="KW-1185">Reference proteome</keyword>
<sequence length="255" mass="26782">MRKFRGVVPSLALLLALLSAVAGCGVSAEEDDDTLTVLAAASLTESFREIGDRFATANPEVDLRFNFQGSSMLAEQIRQGGAGDVFASANTGMMDKVREAGAVAHGPDTFATNRLTVVTPPDDPAGIDSFADLARPGASAVVCAPQVPCGSAAEGVERNSGVRLRPVSEEDDVKDVLHKVTSGEADAGLVYVTDAVAAGDEVRRVDVPDADQVTNEYPIATLDGGGHQRLAQRFTDFVRGEEGREVLRRHGFGTP</sequence>
<accession>A0A852YVG1</accession>
<feature type="binding site" evidence="4">
    <location>
        <position position="173"/>
    </location>
    <ligand>
        <name>molybdate</name>
        <dbReference type="ChEBI" id="CHEBI:36264"/>
    </ligand>
</feature>
<dbReference type="InterPro" id="IPR005950">
    <property type="entry name" value="ModA"/>
</dbReference>
<dbReference type="InterPro" id="IPR050682">
    <property type="entry name" value="ModA/WtpA"/>
</dbReference>
<comment type="similarity">
    <text evidence="1">Belongs to the bacterial solute-binding protein ModA family.</text>
</comment>
<dbReference type="Pfam" id="PF13531">
    <property type="entry name" value="SBP_bac_11"/>
    <property type="match status" value="1"/>
</dbReference>
<dbReference type="PROSITE" id="PS00430">
    <property type="entry name" value="TONB_DEPENDENT_REC_1"/>
    <property type="match status" value="1"/>
</dbReference>
<proteinExistence type="inferred from homology"/>
<feature type="binding site" evidence="4">
    <location>
        <position position="70"/>
    </location>
    <ligand>
        <name>molybdate</name>
        <dbReference type="ChEBI" id="CHEBI:36264"/>
    </ligand>
</feature>
<dbReference type="InterPro" id="IPR010916">
    <property type="entry name" value="TonB_box_CS"/>
</dbReference>
<evidence type="ECO:0000256" key="2">
    <source>
        <dbReference type="ARBA" id="ARBA00022723"/>
    </source>
</evidence>
<dbReference type="GO" id="GO:0046872">
    <property type="term" value="F:metal ion binding"/>
    <property type="evidence" value="ECO:0007669"/>
    <property type="project" value="UniProtKB-KW"/>
</dbReference>
<comment type="caution">
    <text evidence="6">The sequence shown here is derived from an EMBL/GenBank/DDBJ whole genome shotgun (WGS) entry which is preliminary data.</text>
</comment>
<feature type="signal peptide" evidence="5">
    <location>
        <begin position="1"/>
        <end position="22"/>
    </location>
</feature>
<dbReference type="PANTHER" id="PTHR30632:SF0">
    <property type="entry name" value="SULFATE-BINDING PROTEIN"/>
    <property type="match status" value="1"/>
</dbReference>
<feature type="binding site" evidence="4">
    <location>
        <position position="42"/>
    </location>
    <ligand>
        <name>molybdate</name>
        <dbReference type="ChEBI" id="CHEBI:36264"/>
    </ligand>
</feature>
<evidence type="ECO:0000256" key="5">
    <source>
        <dbReference type="SAM" id="SignalP"/>
    </source>
</evidence>
<dbReference type="PANTHER" id="PTHR30632">
    <property type="entry name" value="MOLYBDATE-BINDING PERIPLASMIC PROTEIN"/>
    <property type="match status" value="1"/>
</dbReference>
<dbReference type="NCBIfam" id="TIGR01256">
    <property type="entry name" value="modA"/>
    <property type="match status" value="1"/>
</dbReference>
<dbReference type="GO" id="GO:0030973">
    <property type="term" value="F:molybdate ion binding"/>
    <property type="evidence" value="ECO:0007669"/>
    <property type="project" value="TreeGrafter"/>
</dbReference>
<protein>
    <submittedName>
        <fullName evidence="6">Molybdate transport system substrate-binding protein</fullName>
    </submittedName>
</protein>
<dbReference type="AlphaFoldDB" id="A0A852YVG1"/>
<dbReference type="SUPFAM" id="SSF53850">
    <property type="entry name" value="Periplasmic binding protein-like II"/>
    <property type="match status" value="1"/>
</dbReference>
<feature type="binding site" evidence="4">
    <location>
        <position position="191"/>
    </location>
    <ligand>
        <name>molybdate</name>
        <dbReference type="ChEBI" id="CHEBI:36264"/>
    </ligand>
</feature>
<evidence type="ECO:0000256" key="1">
    <source>
        <dbReference type="ARBA" id="ARBA00009175"/>
    </source>
</evidence>
<dbReference type="Proteomes" id="UP000548304">
    <property type="component" value="Unassembled WGS sequence"/>
</dbReference>
<dbReference type="PROSITE" id="PS51257">
    <property type="entry name" value="PROKAR_LIPOPROTEIN"/>
    <property type="match status" value="1"/>
</dbReference>
<evidence type="ECO:0000313" key="7">
    <source>
        <dbReference type="Proteomes" id="UP000548304"/>
    </source>
</evidence>
<dbReference type="EMBL" id="JACBYW010000004">
    <property type="protein sequence ID" value="NYH79134.1"/>
    <property type="molecule type" value="Genomic_DNA"/>
</dbReference>
<dbReference type="CDD" id="cd13538">
    <property type="entry name" value="PBP2_ModA_like_1"/>
    <property type="match status" value="1"/>
</dbReference>
<reference evidence="6 7" key="1">
    <citation type="submission" date="2020-07" db="EMBL/GenBank/DDBJ databases">
        <title>Genomic Encyclopedia of Type Strains, Phase III (KMG-III): the genomes of soil and plant-associated and newly described type strains.</title>
        <authorList>
            <person name="Whitman W."/>
        </authorList>
    </citation>
    <scope>NUCLEOTIDE SEQUENCE [LARGE SCALE GENOMIC DNA]</scope>
    <source>
        <strain evidence="6 7">CECT 8576</strain>
    </source>
</reference>
<dbReference type="Gene3D" id="3.40.190.10">
    <property type="entry name" value="Periplasmic binding protein-like II"/>
    <property type="match status" value="2"/>
</dbReference>
<keyword evidence="2 4" id="KW-0479">Metal-binding</keyword>
<name>A0A852YVG1_9ACTN</name>
<evidence type="ECO:0000313" key="6">
    <source>
        <dbReference type="EMBL" id="NYH79134.1"/>
    </source>
</evidence>
<dbReference type="RefSeq" id="WP_179535575.1">
    <property type="nucleotide sequence ID" value="NZ_JACBYW010000004.1"/>
</dbReference>